<keyword evidence="5" id="KW-0997">Cell inner membrane</keyword>
<keyword evidence="6" id="KW-0633">Potassium transport</keyword>
<feature type="transmembrane region" description="Helical" evidence="13">
    <location>
        <begin position="454"/>
        <end position="474"/>
    </location>
</feature>
<evidence type="ECO:0000256" key="3">
    <source>
        <dbReference type="ARBA" id="ARBA00022448"/>
    </source>
</evidence>
<keyword evidence="3" id="KW-0813">Transport</keyword>
<feature type="binding site" evidence="12">
    <location>
        <position position="431"/>
    </location>
    <ligand>
        <name>K(+)</name>
        <dbReference type="ChEBI" id="CHEBI:29103"/>
    </ligand>
</feature>
<reference evidence="15" key="1">
    <citation type="submission" date="2016-10" db="EMBL/GenBank/DDBJ databases">
        <authorList>
            <person name="Varghese N."/>
            <person name="Submissions S."/>
        </authorList>
    </citation>
    <scope>NUCLEOTIDE SEQUENCE [LARGE SCALE GENOMIC DNA]</scope>
    <source>
        <strain evidence="15">XBD2006</strain>
    </source>
</reference>
<feature type="transmembrane region" description="Helical" evidence="13">
    <location>
        <begin position="37"/>
        <end position="56"/>
    </location>
</feature>
<gene>
    <name evidence="14" type="ORF">SAMN02910451_01685</name>
</gene>
<dbReference type="PANTHER" id="PTHR32024">
    <property type="entry name" value="TRK SYSTEM POTASSIUM UPTAKE PROTEIN TRKG-RELATED"/>
    <property type="match status" value="1"/>
</dbReference>
<dbReference type="PANTHER" id="PTHR32024:SF2">
    <property type="entry name" value="TRK SYSTEM POTASSIUM UPTAKE PROTEIN TRKG-RELATED"/>
    <property type="match status" value="1"/>
</dbReference>
<comment type="similarity">
    <text evidence="2">Belongs to the TrkH potassium transport family.</text>
</comment>
<feature type="binding site" evidence="12">
    <location>
        <position position="111"/>
    </location>
    <ligand>
        <name>K(+)</name>
        <dbReference type="ChEBI" id="CHEBI:29103"/>
    </ligand>
</feature>
<keyword evidence="11 13" id="KW-0472">Membrane</keyword>
<dbReference type="GO" id="GO:0046872">
    <property type="term" value="F:metal ion binding"/>
    <property type="evidence" value="ECO:0007669"/>
    <property type="project" value="UniProtKB-KW"/>
</dbReference>
<dbReference type="Proteomes" id="UP000183047">
    <property type="component" value="Unassembled WGS sequence"/>
</dbReference>
<feature type="binding site" evidence="12">
    <location>
        <position position="110"/>
    </location>
    <ligand>
        <name>K(+)</name>
        <dbReference type="ChEBI" id="CHEBI:29103"/>
    </ligand>
</feature>
<comment type="subcellular location">
    <subcellularLocation>
        <location evidence="1">Cell inner membrane</location>
        <topology evidence="1">Multi-pass membrane protein</topology>
    </subcellularLocation>
</comment>
<dbReference type="EMBL" id="FMUR01000009">
    <property type="protein sequence ID" value="SCY18883.1"/>
    <property type="molecule type" value="Genomic_DNA"/>
</dbReference>
<evidence type="ECO:0000256" key="2">
    <source>
        <dbReference type="ARBA" id="ARBA00009137"/>
    </source>
</evidence>
<keyword evidence="15" id="KW-1185">Reference proteome</keyword>
<dbReference type="GO" id="GO:0005886">
    <property type="term" value="C:plasma membrane"/>
    <property type="evidence" value="ECO:0007669"/>
    <property type="project" value="UniProtKB-SubCell"/>
</dbReference>
<evidence type="ECO:0000256" key="9">
    <source>
        <dbReference type="ARBA" id="ARBA00022989"/>
    </source>
</evidence>
<feature type="binding site" evidence="12">
    <location>
        <position position="314"/>
    </location>
    <ligand>
        <name>K(+)</name>
        <dbReference type="ChEBI" id="CHEBI:29103"/>
    </ligand>
</feature>
<evidence type="ECO:0000256" key="10">
    <source>
        <dbReference type="ARBA" id="ARBA00023065"/>
    </source>
</evidence>
<dbReference type="InterPro" id="IPR003445">
    <property type="entry name" value="Cat_transpt"/>
</dbReference>
<keyword evidence="9 13" id="KW-1133">Transmembrane helix</keyword>
<keyword evidence="4" id="KW-1003">Cell membrane</keyword>
<name>A0A1G5DVQ3_9FIRM</name>
<evidence type="ECO:0000256" key="13">
    <source>
        <dbReference type="SAM" id="Phobius"/>
    </source>
</evidence>
<evidence type="ECO:0000256" key="12">
    <source>
        <dbReference type="PIRSR" id="PIRSR006247-1"/>
    </source>
</evidence>
<feature type="transmembrane region" description="Helical" evidence="13">
    <location>
        <begin position="237"/>
        <end position="258"/>
    </location>
</feature>
<feature type="binding site" evidence="12">
    <location>
        <position position="219"/>
    </location>
    <ligand>
        <name>K(+)</name>
        <dbReference type="ChEBI" id="CHEBI:29103"/>
    </ligand>
</feature>
<dbReference type="STRING" id="185008.bhn_I2136"/>
<keyword evidence="10" id="KW-0406">Ion transport</keyword>
<evidence type="ECO:0000313" key="15">
    <source>
        <dbReference type="Proteomes" id="UP000183047"/>
    </source>
</evidence>
<evidence type="ECO:0000313" key="14">
    <source>
        <dbReference type="EMBL" id="SCY18883.1"/>
    </source>
</evidence>
<feature type="transmembrane region" description="Helical" evidence="13">
    <location>
        <begin position="68"/>
        <end position="90"/>
    </location>
</feature>
<feature type="transmembrane region" description="Helical" evidence="13">
    <location>
        <begin position="132"/>
        <end position="152"/>
    </location>
</feature>
<evidence type="ECO:0000256" key="1">
    <source>
        <dbReference type="ARBA" id="ARBA00004429"/>
    </source>
</evidence>
<dbReference type="AlphaFoldDB" id="A0A1G5DVQ3"/>
<dbReference type="GO" id="GO:0015379">
    <property type="term" value="F:potassium:chloride symporter activity"/>
    <property type="evidence" value="ECO:0007669"/>
    <property type="project" value="InterPro"/>
</dbReference>
<feature type="transmembrane region" description="Helical" evidence="13">
    <location>
        <begin position="12"/>
        <end position="31"/>
    </location>
</feature>
<dbReference type="PIRSF" id="PIRSF006247">
    <property type="entry name" value="TrkH"/>
    <property type="match status" value="1"/>
</dbReference>
<keyword evidence="12" id="KW-0479">Metal-binding</keyword>
<dbReference type="OrthoDB" id="9810952at2"/>
<evidence type="ECO:0000256" key="6">
    <source>
        <dbReference type="ARBA" id="ARBA00022538"/>
    </source>
</evidence>
<evidence type="ECO:0000256" key="5">
    <source>
        <dbReference type="ARBA" id="ARBA00022519"/>
    </source>
</evidence>
<protein>
    <submittedName>
        <fullName evidence="14">Trk system potassium uptake protein TrkH</fullName>
    </submittedName>
</protein>
<evidence type="ECO:0000256" key="7">
    <source>
        <dbReference type="ARBA" id="ARBA00022692"/>
    </source>
</evidence>
<feature type="transmembrane region" description="Helical" evidence="13">
    <location>
        <begin position="393"/>
        <end position="413"/>
    </location>
</feature>
<organism evidence="14 15">
    <name type="scientific">Butyrivibrio hungatei</name>
    <dbReference type="NCBI Taxonomy" id="185008"/>
    <lineage>
        <taxon>Bacteria</taxon>
        <taxon>Bacillati</taxon>
        <taxon>Bacillota</taxon>
        <taxon>Clostridia</taxon>
        <taxon>Lachnospirales</taxon>
        <taxon>Lachnospiraceae</taxon>
        <taxon>Butyrivibrio</taxon>
    </lineage>
</organism>
<feature type="transmembrane region" description="Helical" evidence="13">
    <location>
        <begin position="332"/>
        <end position="350"/>
    </location>
</feature>
<feature type="transmembrane region" description="Helical" evidence="13">
    <location>
        <begin position="301"/>
        <end position="320"/>
    </location>
</feature>
<feature type="transmembrane region" description="Helical" evidence="13">
    <location>
        <begin position="182"/>
        <end position="206"/>
    </location>
</feature>
<keyword evidence="7 13" id="KW-0812">Transmembrane</keyword>
<evidence type="ECO:0000256" key="4">
    <source>
        <dbReference type="ARBA" id="ARBA00022475"/>
    </source>
</evidence>
<keyword evidence="8 12" id="KW-0630">Potassium</keyword>
<feature type="transmembrane region" description="Helical" evidence="13">
    <location>
        <begin position="270"/>
        <end position="289"/>
    </location>
</feature>
<accession>A0A1G5DVQ3</accession>
<evidence type="ECO:0000256" key="11">
    <source>
        <dbReference type="ARBA" id="ARBA00023136"/>
    </source>
</evidence>
<sequence>MNYSMIRYILFRLMRVMGCLFMLPFVVAIIYKEYDSAVSFLVLAAACSLIGVIGSLKKPANKVIYAKEGFSITAVAWILMSLLGAVPFVITGTIPSYVDAVFETISGLTTTGGSILTTLDGIEYSVQFWRTFTHWIGGMGVLVFLLAIVPMADGYSMHLMRAESPGPVVGKIVPKVKDTAKILYLIYFGITVVEIICLFLSGMPLYDAITISFSTVGTGGFAVNNAGVGGYSVLSQAIIIVFMALCGVNFTVYYFLLNRKPKEAFAIDEVKFYFGTMFLAAALIAVNIYRAGILDNAGLSFHHSLFAVVSVMTTTGFGTLDFDKWPMFSKMILCILSLVGACAGSTGGGFKFSRAIIVVRNFRNELNFIVHPKAIKRVYMDGHTVEGTTVKSVSAYLGLYVMTFIASTIVVALDNFDFQTTVTSVAATLNNIGPGLGMVGPMGNYSEFSVLSKIVLMFDMLAGRLELLPIFIIMKPKTWRR</sequence>
<evidence type="ECO:0000256" key="8">
    <source>
        <dbReference type="ARBA" id="ARBA00022958"/>
    </source>
</evidence>
<dbReference type="InterPro" id="IPR004772">
    <property type="entry name" value="TrkH"/>
</dbReference>
<feature type="binding site" evidence="12">
    <location>
        <position position="315"/>
    </location>
    <ligand>
        <name>K(+)</name>
        <dbReference type="ChEBI" id="CHEBI:29103"/>
    </ligand>
</feature>
<dbReference type="RefSeq" id="WP_074462293.1">
    <property type="nucleotide sequence ID" value="NZ_FMUR01000009.1"/>
</dbReference>
<proteinExistence type="inferred from homology"/>
<dbReference type="Pfam" id="PF02386">
    <property type="entry name" value="TrkH"/>
    <property type="match status" value="1"/>
</dbReference>